<dbReference type="InterPro" id="IPR007329">
    <property type="entry name" value="FMN-bd"/>
</dbReference>
<dbReference type="Gene3D" id="3.90.700.10">
    <property type="entry name" value="Succinate dehydrogenase/fumarate reductase flavoprotein, catalytic domain"/>
    <property type="match status" value="1"/>
</dbReference>
<dbReference type="Pfam" id="PF04205">
    <property type="entry name" value="FMN_bind"/>
    <property type="match status" value="1"/>
</dbReference>
<dbReference type="STRING" id="573413.Spirs_0848"/>
<evidence type="ECO:0000256" key="5">
    <source>
        <dbReference type="RuleBase" id="RU366062"/>
    </source>
</evidence>
<dbReference type="Pfam" id="PF00890">
    <property type="entry name" value="FAD_binding_2"/>
    <property type="match status" value="1"/>
</dbReference>
<dbReference type="InterPro" id="IPR050315">
    <property type="entry name" value="FAD-oxidoreductase_2"/>
</dbReference>
<dbReference type="KEGG" id="ssm:Spirs_0848"/>
<evidence type="ECO:0000256" key="1">
    <source>
        <dbReference type="ARBA" id="ARBA00008040"/>
    </source>
</evidence>
<comment type="similarity">
    <text evidence="1 5">Belongs to the FAD-dependent oxidoreductase 2 family. FRD/SDH subfamily.</text>
</comment>
<organism evidence="7 8">
    <name type="scientific">Sediminispirochaeta smaragdinae (strain DSM 11293 / JCM 15392 / SEBR 4228)</name>
    <name type="common">Spirochaeta smaragdinae</name>
    <dbReference type="NCBI Taxonomy" id="573413"/>
    <lineage>
        <taxon>Bacteria</taxon>
        <taxon>Pseudomonadati</taxon>
        <taxon>Spirochaetota</taxon>
        <taxon>Spirochaetia</taxon>
        <taxon>Spirochaetales</taxon>
        <taxon>Spirochaetaceae</taxon>
        <taxon>Sediminispirochaeta</taxon>
    </lineage>
</organism>
<keyword evidence="3 5" id="KW-0274">FAD</keyword>
<dbReference type="HOGENOM" id="CLU_011398_4_0_12"/>
<evidence type="ECO:0000313" key="7">
    <source>
        <dbReference type="EMBL" id="ADK79983.1"/>
    </source>
</evidence>
<dbReference type="SMART" id="SM00900">
    <property type="entry name" value="FMN_bind"/>
    <property type="match status" value="1"/>
</dbReference>
<dbReference type="eggNOG" id="COG1053">
    <property type="taxonomic scope" value="Bacteria"/>
</dbReference>
<comment type="cofactor">
    <cofactor evidence="5">
        <name>FAD</name>
        <dbReference type="ChEBI" id="CHEBI:57692"/>
    </cofactor>
    <text evidence="5">Binds 1 FAD per subunit.</text>
</comment>
<dbReference type="EMBL" id="CP002116">
    <property type="protein sequence ID" value="ADK79983.1"/>
    <property type="molecule type" value="Genomic_DNA"/>
</dbReference>
<keyword evidence="5" id="KW-0732">Signal</keyword>
<feature type="domain" description="FMN-binding" evidence="6">
    <location>
        <begin position="57"/>
        <end position="130"/>
    </location>
</feature>
<dbReference type="InterPro" id="IPR036188">
    <property type="entry name" value="FAD/NAD-bd_sf"/>
</dbReference>
<reference evidence="7 8" key="1">
    <citation type="journal article" date="2010" name="Stand. Genomic Sci.">
        <title>Complete genome sequence of Spirochaeta smaragdinae type strain (SEBR 4228).</title>
        <authorList>
            <person name="Mavromatis K."/>
            <person name="Yasawong M."/>
            <person name="Chertkov O."/>
            <person name="Lapidus A."/>
            <person name="Lucas S."/>
            <person name="Nolan M."/>
            <person name="Del Rio T.G."/>
            <person name="Tice H."/>
            <person name="Cheng J.F."/>
            <person name="Pitluck S."/>
            <person name="Liolios K."/>
            <person name="Ivanova N."/>
            <person name="Tapia R."/>
            <person name="Han C."/>
            <person name="Bruce D."/>
            <person name="Goodwin L."/>
            <person name="Pati A."/>
            <person name="Chen A."/>
            <person name="Palaniappan K."/>
            <person name="Land M."/>
            <person name="Hauser L."/>
            <person name="Chang Y.J."/>
            <person name="Jeffries C.D."/>
            <person name="Detter J.C."/>
            <person name="Rohde M."/>
            <person name="Brambilla E."/>
            <person name="Spring S."/>
            <person name="Goker M."/>
            <person name="Sikorski J."/>
            <person name="Woyke T."/>
            <person name="Bristow J."/>
            <person name="Eisen J.A."/>
            <person name="Markowitz V."/>
            <person name="Hugenholtz P."/>
            <person name="Klenk H.P."/>
            <person name="Kyrpides N.C."/>
        </authorList>
    </citation>
    <scope>NUCLEOTIDE SEQUENCE [LARGE SCALE GENOMIC DNA]</scope>
    <source>
        <strain evidence="8">DSM 11293 / JCM 15392 / SEBR 4228</strain>
    </source>
</reference>
<dbReference type="InterPro" id="IPR010960">
    <property type="entry name" value="Flavocytochrome_c"/>
</dbReference>
<name>E1RCA3_SEDSS</name>
<dbReference type="GO" id="GO:0010181">
    <property type="term" value="F:FMN binding"/>
    <property type="evidence" value="ECO:0007669"/>
    <property type="project" value="InterPro"/>
</dbReference>
<dbReference type="eggNOG" id="COG3976">
    <property type="taxonomic scope" value="Bacteria"/>
</dbReference>
<proteinExistence type="inferred from homology"/>
<dbReference type="RefSeq" id="WP_013253447.1">
    <property type="nucleotide sequence ID" value="NC_014364.1"/>
</dbReference>
<dbReference type="PANTHER" id="PTHR43400:SF7">
    <property type="entry name" value="FAD-DEPENDENT OXIDOREDUCTASE 2 FAD BINDING DOMAIN-CONTAINING PROTEIN"/>
    <property type="match status" value="1"/>
</dbReference>
<feature type="signal peptide" evidence="5">
    <location>
        <begin position="1"/>
        <end position="25"/>
    </location>
</feature>
<dbReference type="Proteomes" id="UP000002318">
    <property type="component" value="Chromosome"/>
</dbReference>
<sequence length="647" mass="68949">MKGQKMLSLLLVACMALFLIACGQASDEAKTVSSDTMEGRTIRPMKPGVYTETVKGVHDGMVVEVTLSEKRIDKVEILKHSETAGVSDVALEKMPKDIVEQQSIAIDTVSGASYTSNGILNAVKAAIEEAGGNVADFDVRQAAAAAQGESERPALGSPSIPSTWDMSYDIVVVGGGFAGLAATHSAADSGAKTLLIDKMPFVGGNSQINGGVYAAYTSTLASEFQKKLNLPPDTAEKHIEDTIKGGDYMGDIALVKNLVYGSPFYLNLLLDNGLKVRESLTRPGGHYGYRTYTTIHGVGSDIVQVQKKLVAKTDATVMTNTKMVQIYRDTKGEGRVLGIRVETENGFKNVEAKKGVILCTGGFSGNVAMRSEYVPTLTEDLPTTNHVGATGEGIRMAQEVGADILHMCYIQLYPFANPDNGVLDSYAVIPFSGPSAGVVYVDTNGKRYVNEGERRDVCSKAAQDTGSFPTFCIFGEKIAKEGGFISASQLEGGIEAERIFKADSLEELAAIINGHTYKNQNVNMPATNLVQTIKTHNGYVANGNDPDFGKVIDKGIMMKIEYGPYYAIPQWPSVHHTMGGLKISPKTEVQDIWGHVIPGLYAAGECVGGVHGTNRLGSNAVADCVSHGYIAGQYAATGGLPDFVPKQ</sequence>
<keyword evidence="8" id="KW-1185">Reference proteome</keyword>
<accession>E1RCA3</accession>
<dbReference type="AlphaFoldDB" id="E1RCA3"/>
<evidence type="ECO:0000259" key="6">
    <source>
        <dbReference type="SMART" id="SM00900"/>
    </source>
</evidence>
<dbReference type="InterPro" id="IPR003953">
    <property type="entry name" value="FAD-dep_OxRdtase_2_FAD-bd"/>
</dbReference>
<evidence type="ECO:0000256" key="3">
    <source>
        <dbReference type="ARBA" id="ARBA00022827"/>
    </source>
</evidence>
<dbReference type="EC" id="1.3.99.33" evidence="5"/>
<evidence type="ECO:0000256" key="2">
    <source>
        <dbReference type="ARBA" id="ARBA00022630"/>
    </source>
</evidence>
<keyword evidence="4 5" id="KW-0560">Oxidoreductase</keyword>
<evidence type="ECO:0000256" key="4">
    <source>
        <dbReference type="ARBA" id="ARBA00023002"/>
    </source>
</evidence>
<dbReference type="SUPFAM" id="SSF56425">
    <property type="entry name" value="Succinate dehydrogenase/fumarate reductase flavoprotein, catalytic domain"/>
    <property type="match status" value="1"/>
</dbReference>
<dbReference type="Gene3D" id="3.50.50.60">
    <property type="entry name" value="FAD/NAD(P)-binding domain"/>
    <property type="match status" value="1"/>
</dbReference>
<dbReference type="PANTHER" id="PTHR43400">
    <property type="entry name" value="FUMARATE REDUCTASE"/>
    <property type="match status" value="1"/>
</dbReference>
<comment type="catalytic activity">
    <reaction evidence="5">
        <text>dihydrourocanate + A = urocanate + AH2</text>
        <dbReference type="Rhea" id="RHEA:36059"/>
        <dbReference type="ChEBI" id="CHEBI:13193"/>
        <dbReference type="ChEBI" id="CHEBI:17499"/>
        <dbReference type="ChEBI" id="CHEBI:27247"/>
        <dbReference type="ChEBI" id="CHEBI:72991"/>
        <dbReference type="EC" id="1.3.99.33"/>
    </reaction>
</comment>
<keyword evidence="2 5" id="KW-0285">Flavoprotein</keyword>
<dbReference type="GO" id="GO:0016020">
    <property type="term" value="C:membrane"/>
    <property type="evidence" value="ECO:0007669"/>
    <property type="project" value="InterPro"/>
</dbReference>
<dbReference type="PROSITE" id="PS51257">
    <property type="entry name" value="PROKAR_LIPOPROTEIN"/>
    <property type="match status" value="1"/>
</dbReference>
<dbReference type="SUPFAM" id="SSF51905">
    <property type="entry name" value="FAD/NAD(P)-binding domain"/>
    <property type="match status" value="1"/>
</dbReference>
<feature type="chain" id="PRO_5022254013" description="Urocanate reductase" evidence="5">
    <location>
        <begin position="26"/>
        <end position="647"/>
    </location>
</feature>
<dbReference type="OrthoDB" id="311713at2"/>
<comment type="cofactor">
    <cofactor evidence="5">
        <name>FMN</name>
        <dbReference type="ChEBI" id="CHEBI:58210"/>
    </cofactor>
    <text evidence="5">Binds 1 or 2 FMN covalently per subunit.</text>
</comment>
<dbReference type="Gene3D" id="3.90.1010.20">
    <property type="match status" value="1"/>
</dbReference>
<dbReference type="GO" id="GO:0016491">
    <property type="term" value="F:oxidoreductase activity"/>
    <property type="evidence" value="ECO:0007669"/>
    <property type="project" value="UniProtKB-KW"/>
</dbReference>
<evidence type="ECO:0000313" key="8">
    <source>
        <dbReference type="Proteomes" id="UP000002318"/>
    </source>
</evidence>
<gene>
    <name evidence="7" type="ordered locus">Spirs_0848</name>
</gene>
<dbReference type="NCBIfam" id="TIGR01813">
    <property type="entry name" value="flavo_cyto_c"/>
    <property type="match status" value="1"/>
</dbReference>
<protein>
    <recommendedName>
        <fullName evidence="5">Urocanate reductase</fullName>
        <ecNumber evidence="5">1.3.99.33</ecNumber>
    </recommendedName>
</protein>
<dbReference type="InterPro" id="IPR027477">
    <property type="entry name" value="Succ_DH/fumarate_Rdtase_cat_sf"/>
</dbReference>